<dbReference type="PROSITE" id="PS50835">
    <property type="entry name" value="IG_LIKE"/>
    <property type="match status" value="1"/>
</dbReference>
<keyword evidence="8 17" id="KW-1133">Transmembrane helix</keyword>
<dbReference type="SUPFAM" id="SSF48726">
    <property type="entry name" value="Immunoglobulin"/>
    <property type="match status" value="1"/>
</dbReference>
<dbReference type="PANTHER" id="PTHR16675:SF130">
    <property type="entry name" value="T-CELL SURFACE GLYCOPROTEIN CD1B"/>
    <property type="match status" value="1"/>
</dbReference>
<dbReference type="InterPro" id="IPR011161">
    <property type="entry name" value="MHC_I-like_Ag-recog"/>
</dbReference>
<evidence type="ECO:0000259" key="19">
    <source>
        <dbReference type="PROSITE" id="PS50835"/>
    </source>
</evidence>
<dbReference type="InterPro" id="IPR037055">
    <property type="entry name" value="MHC_I-like_Ag-recog_sf"/>
</dbReference>
<evidence type="ECO:0000256" key="15">
    <source>
        <dbReference type="ARBA" id="ARBA00037203"/>
    </source>
</evidence>
<dbReference type="GO" id="GO:0009897">
    <property type="term" value="C:external side of plasma membrane"/>
    <property type="evidence" value="ECO:0007669"/>
    <property type="project" value="TreeGrafter"/>
</dbReference>
<dbReference type="Proteomes" id="UP001652580">
    <property type="component" value="Chromosome 1"/>
</dbReference>
<keyword evidence="11" id="KW-1015">Disulfide bond</keyword>
<evidence type="ECO:0000256" key="11">
    <source>
        <dbReference type="ARBA" id="ARBA00023157"/>
    </source>
</evidence>
<sequence>MLLLPLLLLAVVVPGGDNEDAFQGPTSYHVIQISTFANSTWAQTQGSGWLDDFQIHGWDSDSGTAIFLKPWSKGNFSDAELIELEDLFRAYFIGFTQEVQDYASKFQIEYPFVIQGIAGCELHSGKSIRSFLRGALGGLDFVSIKNHSCAPAPEGSSRAQQFCALITQYQDIMGIIETLLSETCPRYLLGVLDAGKTELQRQVKPEAWLSSGPSPGPGRLLLVCRVSGFYPKPVWVTWMRGEREQSGTQQGDVLPNVDWTWYLQVTLNVTAGEETGLSCRVKHSSLGDQDIILYWGHRTSVSLIFLAILVPSFVLLICLALWFLRRWSYQNIS</sequence>
<gene>
    <name evidence="21" type="primary">LOC103015438</name>
</gene>
<dbReference type="SMART" id="SM00407">
    <property type="entry name" value="IGc1"/>
    <property type="match status" value="1"/>
</dbReference>
<proteinExistence type="predicted"/>
<keyword evidence="5 17" id="KW-0812">Transmembrane</keyword>
<evidence type="ECO:0000256" key="5">
    <source>
        <dbReference type="ARBA" id="ARBA00022692"/>
    </source>
</evidence>
<dbReference type="Gene3D" id="3.30.500.10">
    <property type="entry name" value="MHC class I-like antigen recognition-like"/>
    <property type="match status" value="1"/>
</dbReference>
<dbReference type="GO" id="GO:0030884">
    <property type="term" value="F:exogenous lipid antigen binding"/>
    <property type="evidence" value="ECO:0007669"/>
    <property type="project" value="TreeGrafter"/>
</dbReference>
<dbReference type="RefSeq" id="XP_007171877.2">
    <property type="nucleotide sequence ID" value="XM_007171815.2"/>
</dbReference>
<evidence type="ECO:0000256" key="2">
    <source>
        <dbReference type="ARBA" id="ARBA00004608"/>
    </source>
</evidence>
<comment type="function">
    <text evidence="15">Antigen-presenting protein that binds self and non-self lipid and glycolipid antigens and presents them to T-cell receptors on natural killer T-cells.</text>
</comment>
<keyword evidence="13" id="KW-0458">Lysosome</keyword>
<keyword evidence="14" id="KW-0393">Immunoglobulin domain</keyword>
<keyword evidence="10 17" id="KW-0472">Membrane</keyword>
<dbReference type="InterPro" id="IPR013783">
    <property type="entry name" value="Ig-like_fold"/>
</dbReference>
<evidence type="ECO:0000256" key="13">
    <source>
        <dbReference type="ARBA" id="ARBA00023228"/>
    </source>
</evidence>
<dbReference type="InterPro" id="IPR050208">
    <property type="entry name" value="MHC_class-I_related"/>
</dbReference>
<evidence type="ECO:0000256" key="16">
    <source>
        <dbReference type="ARBA" id="ARBA00038793"/>
    </source>
</evidence>
<keyword evidence="18" id="KW-0732">Signal</keyword>
<comment type="subcellular location">
    <subcellularLocation>
        <location evidence="1">Cell membrane</location>
        <topology evidence="1">Single-pass type I membrane protein</topology>
    </subcellularLocation>
    <subcellularLocation>
        <location evidence="2">Endosome membrane</location>
    </subcellularLocation>
    <subcellularLocation>
        <location evidence="3">Lysosome membrane</location>
    </subcellularLocation>
</comment>
<dbReference type="SUPFAM" id="SSF54452">
    <property type="entry name" value="MHC antigen-recognition domain"/>
    <property type="match status" value="1"/>
</dbReference>
<evidence type="ECO:0000256" key="9">
    <source>
        <dbReference type="ARBA" id="ARBA00023130"/>
    </source>
</evidence>
<dbReference type="GO" id="GO:0005765">
    <property type="term" value="C:lysosomal membrane"/>
    <property type="evidence" value="ECO:0007669"/>
    <property type="project" value="UniProtKB-SubCell"/>
</dbReference>
<keyword evidence="6" id="KW-0967">Endosome</keyword>
<evidence type="ECO:0000256" key="12">
    <source>
        <dbReference type="ARBA" id="ARBA00023180"/>
    </source>
</evidence>
<dbReference type="InterPro" id="IPR007110">
    <property type="entry name" value="Ig-like_dom"/>
</dbReference>
<dbReference type="CDD" id="cd21029">
    <property type="entry name" value="IgC1_CD1"/>
    <property type="match status" value="1"/>
</dbReference>
<evidence type="ECO:0000256" key="3">
    <source>
        <dbReference type="ARBA" id="ARBA00004656"/>
    </source>
</evidence>
<reference evidence="21" key="2">
    <citation type="submission" date="2025-08" db="UniProtKB">
        <authorList>
            <consortium name="RefSeq"/>
        </authorList>
    </citation>
    <scope>IDENTIFICATION</scope>
</reference>
<dbReference type="InterPro" id="IPR011162">
    <property type="entry name" value="MHC_I/II-like_Ag-recog"/>
</dbReference>
<evidence type="ECO:0000256" key="7">
    <source>
        <dbReference type="ARBA" id="ARBA00022859"/>
    </source>
</evidence>
<keyword evidence="9" id="KW-1064">Adaptive immunity</keyword>
<accession>A0A383Z9Y8</accession>
<dbReference type="GO" id="GO:0010008">
    <property type="term" value="C:endosome membrane"/>
    <property type="evidence" value="ECO:0007669"/>
    <property type="project" value="UniProtKB-SubCell"/>
</dbReference>
<dbReference type="GeneID" id="103015438"/>
<evidence type="ECO:0000256" key="6">
    <source>
        <dbReference type="ARBA" id="ARBA00022753"/>
    </source>
</evidence>
<dbReference type="Pfam" id="PF16497">
    <property type="entry name" value="MHC_I_3"/>
    <property type="match status" value="1"/>
</dbReference>
<evidence type="ECO:0000313" key="21">
    <source>
        <dbReference type="RefSeq" id="XP_007171877.2"/>
    </source>
</evidence>
<evidence type="ECO:0000313" key="20">
    <source>
        <dbReference type="Proteomes" id="UP001652580"/>
    </source>
</evidence>
<dbReference type="GO" id="GO:0030883">
    <property type="term" value="F:endogenous lipid antigen binding"/>
    <property type="evidence" value="ECO:0007669"/>
    <property type="project" value="TreeGrafter"/>
</dbReference>
<organism evidence="20 21">
    <name type="scientific">Balaenoptera acutorostrata</name>
    <name type="common">Common minke whale</name>
    <name type="synonym">Balaena rostrata</name>
    <dbReference type="NCBI Taxonomy" id="9767"/>
    <lineage>
        <taxon>Eukaryota</taxon>
        <taxon>Metazoa</taxon>
        <taxon>Chordata</taxon>
        <taxon>Craniata</taxon>
        <taxon>Vertebrata</taxon>
        <taxon>Euteleostomi</taxon>
        <taxon>Mammalia</taxon>
        <taxon>Eutheria</taxon>
        <taxon>Laurasiatheria</taxon>
        <taxon>Artiodactyla</taxon>
        <taxon>Whippomorpha</taxon>
        <taxon>Cetacea</taxon>
        <taxon>Mysticeti</taxon>
        <taxon>Balaenopteridae</taxon>
        <taxon>Balaenoptera</taxon>
    </lineage>
</organism>
<keyword evidence="20" id="KW-1185">Reference proteome</keyword>
<dbReference type="GO" id="GO:0001916">
    <property type="term" value="P:positive regulation of T cell mediated cytotoxicity"/>
    <property type="evidence" value="ECO:0007669"/>
    <property type="project" value="TreeGrafter"/>
</dbReference>
<dbReference type="GO" id="GO:0071723">
    <property type="term" value="F:lipopeptide binding"/>
    <property type="evidence" value="ECO:0007669"/>
    <property type="project" value="TreeGrafter"/>
</dbReference>
<evidence type="ECO:0000256" key="1">
    <source>
        <dbReference type="ARBA" id="ARBA00004251"/>
    </source>
</evidence>
<dbReference type="GO" id="GO:0048007">
    <property type="term" value="P:antigen processing and presentation, exogenous lipid antigen via MHC class Ib"/>
    <property type="evidence" value="ECO:0007669"/>
    <property type="project" value="TreeGrafter"/>
</dbReference>
<feature type="domain" description="Ig-like" evidence="19">
    <location>
        <begin position="185"/>
        <end position="285"/>
    </location>
</feature>
<evidence type="ECO:0000256" key="4">
    <source>
        <dbReference type="ARBA" id="ARBA00022475"/>
    </source>
</evidence>
<dbReference type="STRING" id="310752.A0A383Z9Y8"/>
<keyword evidence="4" id="KW-1003">Cell membrane</keyword>
<dbReference type="FunCoup" id="A0A383Z9Y8">
    <property type="interactions" value="160"/>
</dbReference>
<dbReference type="GO" id="GO:0048006">
    <property type="term" value="P:antigen processing and presentation, endogenous lipid antigen via MHC class Ib"/>
    <property type="evidence" value="ECO:0007669"/>
    <property type="project" value="TreeGrafter"/>
</dbReference>
<feature type="transmembrane region" description="Helical" evidence="17">
    <location>
        <begin position="303"/>
        <end position="324"/>
    </location>
</feature>
<feature type="signal peptide" evidence="18">
    <location>
        <begin position="1"/>
        <end position="18"/>
    </location>
</feature>
<dbReference type="GO" id="GO:0002250">
    <property type="term" value="P:adaptive immune response"/>
    <property type="evidence" value="ECO:0007669"/>
    <property type="project" value="UniProtKB-KW"/>
</dbReference>
<dbReference type="GO" id="GO:0005615">
    <property type="term" value="C:extracellular space"/>
    <property type="evidence" value="ECO:0007669"/>
    <property type="project" value="TreeGrafter"/>
</dbReference>
<reference evidence="20" key="1">
    <citation type="submission" date="2025-05" db="UniProtKB">
        <authorList>
            <consortium name="RefSeq"/>
        </authorList>
    </citation>
    <scope>NUCLEOTIDE SEQUENCE [LARGE SCALE GENOMIC DNA]</scope>
</reference>
<evidence type="ECO:0000256" key="18">
    <source>
        <dbReference type="SAM" id="SignalP"/>
    </source>
</evidence>
<dbReference type="InterPro" id="IPR036179">
    <property type="entry name" value="Ig-like_dom_sf"/>
</dbReference>
<name>A0A383Z9Y8_BALAC</name>
<protein>
    <submittedName>
        <fullName evidence="21">T-cell surface glycoprotein CD1b-2-like</fullName>
    </submittedName>
</protein>
<keyword evidence="12" id="KW-0325">Glycoprotein</keyword>
<keyword evidence="7" id="KW-0391">Immunity</keyword>
<evidence type="ECO:0000256" key="10">
    <source>
        <dbReference type="ARBA" id="ARBA00023136"/>
    </source>
</evidence>
<evidence type="ECO:0000256" key="8">
    <source>
        <dbReference type="ARBA" id="ARBA00022989"/>
    </source>
</evidence>
<feature type="chain" id="PRO_5046725026" evidence="18">
    <location>
        <begin position="19"/>
        <end position="333"/>
    </location>
</feature>
<evidence type="ECO:0000256" key="17">
    <source>
        <dbReference type="SAM" id="Phobius"/>
    </source>
</evidence>
<dbReference type="AlphaFoldDB" id="A0A383Z9Y8"/>
<dbReference type="InterPro" id="IPR003597">
    <property type="entry name" value="Ig_C1-set"/>
</dbReference>
<dbReference type="Pfam" id="PF07654">
    <property type="entry name" value="C1-set"/>
    <property type="match status" value="1"/>
</dbReference>
<dbReference type="Gene3D" id="2.60.40.10">
    <property type="entry name" value="Immunoglobulins"/>
    <property type="match status" value="1"/>
</dbReference>
<dbReference type="InParanoid" id="A0A383Z9Y8"/>
<dbReference type="PANTHER" id="PTHR16675">
    <property type="entry name" value="MHC CLASS I-RELATED"/>
    <property type="match status" value="1"/>
</dbReference>
<dbReference type="KEGG" id="bacu:103015438"/>
<comment type="subunit">
    <text evidence="16">Heterodimer with B2M (beta-2-microglobulin). Interacts with saposin C.</text>
</comment>
<evidence type="ECO:0000256" key="14">
    <source>
        <dbReference type="ARBA" id="ARBA00023319"/>
    </source>
</evidence>